<dbReference type="InterPro" id="IPR050438">
    <property type="entry name" value="LMW_PTPase"/>
</dbReference>
<name>A0A6N7WYF4_9FIRM</name>
<keyword evidence="9" id="KW-1185">Reference proteome</keyword>
<evidence type="ECO:0000256" key="4">
    <source>
        <dbReference type="ARBA" id="ARBA00022912"/>
    </source>
</evidence>
<proteinExistence type="inferred from homology"/>
<evidence type="ECO:0000256" key="6">
    <source>
        <dbReference type="PIRSR" id="PIRSR617867-1"/>
    </source>
</evidence>
<dbReference type="GO" id="GO:0004725">
    <property type="term" value="F:protein tyrosine phosphatase activity"/>
    <property type="evidence" value="ECO:0007669"/>
    <property type="project" value="UniProtKB-EC"/>
</dbReference>
<organism evidence="8 9">
    <name type="scientific">Peptostreptococcus porci</name>
    <dbReference type="NCBI Taxonomy" id="2652282"/>
    <lineage>
        <taxon>Bacteria</taxon>
        <taxon>Bacillati</taxon>
        <taxon>Bacillota</taxon>
        <taxon>Clostridia</taxon>
        <taxon>Peptostreptococcales</taxon>
        <taxon>Peptostreptococcaceae</taxon>
        <taxon>Peptostreptococcus</taxon>
    </lineage>
</organism>
<dbReference type="EMBL" id="VUNE01000001">
    <property type="protein sequence ID" value="MST61720.1"/>
    <property type="molecule type" value="Genomic_DNA"/>
</dbReference>
<protein>
    <recommendedName>
        <fullName evidence="2">protein-tyrosine-phosphatase</fullName>
        <ecNumber evidence="2">3.1.3.48</ecNumber>
    </recommendedName>
</protein>
<gene>
    <name evidence="8" type="ORF">FYJ71_01870</name>
</gene>
<dbReference type="InterPro" id="IPR023485">
    <property type="entry name" value="Ptyr_pPase"/>
</dbReference>
<evidence type="ECO:0000313" key="9">
    <source>
        <dbReference type="Proteomes" id="UP000440713"/>
    </source>
</evidence>
<sequence length="152" mass="17662">MKNIMFVCHGNICRSPMAEALFRDMLKKNNLQSKVFVDSSATSYEEIGNPVHNGTRKKLKEFNISVDGLFSTKLKKSDFDKFDYIFVMDNNNLNNIKREFGDYDSEKVMRLLDITNSPRDIADPWYTGDFDKTYNDIYEGCSVLLERIKSEL</sequence>
<keyword evidence="4" id="KW-0904">Protein phosphatase</keyword>
<dbReference type="CDD" id="cd16343">
    <property type="entry name" value="LMWPTP"/>
    <property type="match status" value="1"/>
</dbReference>
<evidence type="ECO:0000259" key="7">
    <source>
        <dbReference type="SMART" id="SM00226"/>
    </source>
</evidence>
<feature type="active site" description="Proton donor" evidence="6">
    <location>
        <position position="123"/>
    </location>
</feature>
<dbReference type="PRINTS" id="PR00719">
    <property type="entry name" value="LMWPTPASE"/>
</dbReference>
<feature type="active site" evidence="6">
    <location>
        <position position="14"/>
    </location>
</feature>
<evidence type="ECO:0000256" key="3">
    <source>
        <dbReference type="ARBA" id="ARBA00022801"/>
    </source>
</evidence>
<comment type="caution">
    <text evidence="8">The sequence shown here is derived from an EMBL/GenBank/DDBJ whole genome shotgun (WGS) entry which is preliminary data.</text>
</comment>
<feature type="domain" description="Phosphotyrosine protein phosphatase I" evidence="7">
    <location>
        <begin position="2"/>
        <end position="147"/>
    </location>
</feature>
<dbReference type="Gene3D" id="3.40.50.2300">
    <property type="match status" value="1"/>
</dbReference>
<dbReference type="AlphaFoldDB" id="A0A6N7WYF4"/>
<feature type="active site" description="Nucleophile" evidence="6">
    <location>
        <position position="8"/>
    </location>
</feature>
<comment type="catalytic activity">
    <reaction evidence="5">
        <text>O-phospho-L-tyrosyl-[protein] + H2O = L-tyrosyl-[protein] + phosphate</text>
        <dbReference type="Rhea" id="RHEA:10684"/>
        <dbReference type="Rhea" id="RHEA-COMP:10136"/>
        <dbReference type="Rhea" id="RHEA-COMP:20101"/>
        <dbReference type="ChEBI" id="CHEBI:15377"/>
        <dbReference type="ChEBI" id="CHEBI:43474"/>
        <dbReference type="ChEBI" id="CHEBI:46858"/>
        <dbReference type="ChEBI" id="CHEBI:61978"/>
        <dbReference type="EC" id="3.1.3.48"/>
    </reaction>
</comment>
<reference evidence="8 9" key="1">
    <citation type="submission" date="2019-08" db="EMBL/GenBank/DDBJ databases">
        <title>In-depth cultivation of the pig gut microbiome towards novel bacterial diversity and tailored functional studies.</title>
        <authorList>
            <person name="Wylensek D."/>
            <person name="Hitch T.C.A."/>
            <person name="Clavel T."/>
        </authorList>
    </citation>
    <scope>NUCLEOTIDE SEQUENCE [LARGE SCALE GENOMIC DNA]</scope>
    <source>
        <strain evidence="8 9">WCA-SAB-591-4A-A</strain>
    </source>
</reference>
<dbReference type="RefSeq" id="WP_154537110.1">
    <property type="nucleotide sequence ID" value="NZ_VUNE01000001.1"/>
</dbReference>
<dbReference type="Pfam" id="PF01451">
    <property type="entry name" value="LMWPc"/>
    <property type="match status" value="1"/>
</dbReference>
<dbReference type="EC" id="3.1.3.48" evidence="2"/>
<evidence type="ECO:0000256" key="1">
    <source>
        <dbReference type="ARBA" id="ARBA00011063"/>
    </source>
</evidence>
<dbReference type="PANTHER" id="PTHR11717:SF7">
    <property type="entry name" value="LOW MOLECULAR WEIGHT PHOSPHOTYROSINE PROTEIN PHOSPHATASE"/>
    <property type="match status" value="1"/>
</dbReference>
<dbReference type="InterPro" id="IPR017867">
    <property type="entry name" value="Tyr_phospatase_low_mol_wt"/>
</dbReference>
<evidence type="ECO:0000256" key="2">
    <source>
        <dbReference type="ARBA" id="ARBA00013064"/>
    </source>
</evidence>
<evidence type="ECO:0000313" key="8">
    <source>
        <dbReference type="EMBL" id="MST61720.1"/>
    </source>
</evidence>
<dbReference type="Proteomes" id="UP000440713">
    <property type="component" value="Unassembled WGS sequence"/>
</dbReference>
<dbReference type="PANTHER" id="PTHR11717">
    <property type="entry name" value="LOW MOLECULAR WEIGHT PROTEIN TYROSINE PHOSPHATASE"/>
    <property type="match status" value="1"/>
</dbReference>
<dbReference type="SUPFAM" id="SSF52788">
    <property type="entry name" value="Phosphotyrosine protein phosphatases I"/>
    <property type="match status" value="1"/>
</dbReference>
<comment type="similarity">
    <text evidence="1">Belongs to the low molecular weight phosphotyrosine protein phosphatase family.</text>
</comment>
<dbReference type="InterPro" id="IPR036196">
    <property type="entry name" value="Ptyr_pPase_sf"/>
</dbReference>
<evidence type="ECO:0000256" key="5">
    <source>
        <dbReference type="ARBA" id="ARBA00051722"/>
    </source>
</evidence>
<keyword evidence="3" id="KW-0378">Hydrolase</keyword>
<accession>A0A6N7WYF4</accession>
<dbReference type="SMART" id="SM00226">
    <property type="entry name" value="LMWPc"/>
    <property type="match status" value="1"/>
</dbReference>